<evidence type="ECO:0000259" key="2">
    <source>
        <dbReference type="Pfam" id="PF19313"/>
    </source>
</evidence>
<accession>A0A927B7C2</accession>
<dbReference type="InterPro" id="IPR010502">
    <property type="entry name" value="Carb-bd_dom_fam9"/>
</dbReference>
<dbReference type="GO" id="GO:0016052">
    <property type="term" value="P:carbohydrate catabolic process"/>
    <property type="evidence" value="ECO:0007669"/>
    <property type="project" value="InterPro"/>
</dbReference>
<protein>
    <submittedName>
        <fullName evidence="3">Carbohydrate binding family 9 domain-containing protein</fullName>
    </submittedName>
</protein>
<name>A0A927B7C2_9BACT</name>
<gene>
    <name evidence="3" type="ORF">IC230_26875</name>
</gene>
<dbReference type="Pfam" id="PF06452">
    <property type="entry name" value="CBM9_1"/>
    <property type="match status" value="1"/>
</dbReference>
<feature type="domain" description="Carbohydrate-binding" evidence="1">
    <location>
        <begin position="36"/>
        <end position="193"/>
    </location>
</feature>
<evidence type="ECO:0000313" key="3">
    <source>
        <dbReference type="EMBL" id="MBD2756542.1"/>
    </source>
</evidence>
<reference evidence="3" key="1">
    <citation type="submission" date="2020-09" db="EMBL/GenBank/DDBJ databases">
        <authorList>
            <person name="Kim M.K."/>
        </authorList>
    </citation>
    <scope>NUCLEOTIDE SEQUENCE</scope>
    <source>
        <strain evidence="3">BT704</strain>
    </source>
</reference>
<evidence type="ECO:0000313" key="4">
    <source>
        <dbReference type="Proteomes" id="UP000653797"/>
    </source>
</evidence>
<comment type="caution">
    <text evidence="3">The sequence shown here is derived from an EMBL/GenBank/DDBJ whole genome shotgun (WGS) entry which is preliminary data.</text>
</comment>
<dbReference type="AlphaFoldDB" id="A0A927B7C2"/>
<dbReference type="InterPro" id="IPR045670">
    <property type="entry name" value="DUF5916"/>
</dbReference>
<dbReference type="RefSeq" id="WP_191042168.1">
    <property type="nucleotide sequence ID" value="NZ_JACXAA010000013.1"/>
</dbReference>
<organism evidence="3 4">
    <name type="scientific">Spirosoma validum</name>
    <dbReference type="NCBI Taxonomy" id="2771355"/>
    <lineage>
        <taxon>Bacteria</taxon>
        <taxon>Pseudomonadati</taxon>
        <taxon>Bacteroidota</taxon>
        <taxon>Cytophagia</taxon>
        <taxon>Cytophagales</taxon>
        <taxon>Cytophagaceae</taxon>
        <taxon>Spirosoma</taxon>
    </lineage>
</organism>
<dbReference type="GO" id="GO:0030246">
    <property type="term" value="F:carbohydrate binding"/>
    <property type="evidence" value="ECO:0007669"/>
    <property type="project" value="InterPro"/>
</dbReference>
<keyword evidence="4" id="KW-1185">Reference proteome</keyword>
<dbReference type="Proteomes" id="UP000653797">
    <property type="component" value="Unassembled WGS sequence"/>
</dbReference>
<feature type="domain" description="DUF5916" evidence="2">
    <location>
        <begin position="250"/>
        <end position="345"/>
    </location>
</feature>
<dbReference type="Pfam" id="PF19313">
    <property type="entry name" value="DUF5916"/>
    <property type="match status" value="1"/>
</dbReference>
<evidence type="ECO:0000259" key="1">
    <source>
        <dbReference type="Pfam" id="PF06452"/>
    </source>
</evidence>
<dbReference type="Gene3D" id="2.60.40.1190">
    <property type="match status" value="1"/>
</dbReference>
<dbReference type="CDD" id="cd09618">
    <property type="entry name" value="CBM9_like_2"/>
    <property type="match status" value="1"/>
</dbReference>
<dbReference type="EMBL" id="JACXAA010000013">
    <property type="protein sequence ID" value="MBD2756542.1"/>
    <property type="molecule type" value="Genomic_DNA"/>
</dbReference>
<dbReference type="SUPFAM" id="SSF49344">
    <property type="entry name" value="CBD9-like"/>
    <property type="match status" value="1"/>
</dbReference>
<dbReference type="GO" id="GO:0004553">
    <property type="term" value="F:hydrolase activity, hydrolyzing O-glycosyl compounds"/>
    <property type="evidence" value="ECO:0007669"/>
    <property type="project" value="InterPro"/>
</dbReference>
<proteinExistence type="predicted"/>
<sequence length="745" mass="85426">MKYYLIPLWLLLTVDGWAQEKTPYIMPRFEGPFRLDGILDEPGWKTIPSFPVTMHIPTVGAEPTERTEFRVAYDDNFLYVAGWLYDSHSKGIQELTFKRDDFGSADWFGIALDTFADKENALAFYTTPSGNRIDATNKNDAQGDDWLNLSWNTFWYCATSRNDNGWFAEFKIPLSSLRYQDKNGRVTMGMHLNRRIARKNEYITYPLISNQWGFTSQFKASQMQPIVFEHLRPRTPVYITPYVLGGLSSVPQLNADQTAYQLQHTATWNAGLDMKIGITSNLTADLTINTDFAQVEADDQQVNLTRFNLFFPEKRLFFQERASIFTFSFGGVNQLFYSRQIGLNSGQRVPILAGGRMVGRIGRWDVGILDMQTKATGSLSSENMSVVRLRRRVFNQNSYIGLMTTARLGTDGHANVTYGVDGIFRVYDQNFLSVNWAQTFDRLTTEQTQRNGRMPTRRFFDPARWQVRYEKRILKGFGYDLSLSQAGRNYNPGLGFESRKDYMRFGDRLFWGWLPGKNSVLLNHQVSLYGYAFLRNSNGTAESVEVSPGWDALFKKGHRAQVKVRNSYESVVDTLTLFGIARIPGGQYRFQSLYGLLATPGNKPLNATLETEIGRFYDGSRVSLSVRPTWAISRYLELSSYLQWNRIRFPNRAQQYDVTLAQIRMKVSLNVNVSTEALIQYNSVAKLVSSNIRFRYNPREGNDLYIVFNQGTSLETNPFDSVGRPTQPALTDRSMIVKYTYTFVK</sequence>